<keyword evidence="1" id="KW-1133">Transmembrane helix</keyword>
<reference evidence="2 3" key="1">
    <citation type="submission" date="2021-01" db="EMBL/GenBank/DDBJ databases">
        <title>Genomic Encyclopedia of Type Strains, Phase IV (KMG-IV): sequencing the most valuable type-strain genomes for metagenomic binning, comparative biology and taxonomic classification.</title>
        <authorList>
            <person name="Goeker M."/>
        </authorList>
    </citation>
    <scope>NUCLEOTIDE SEQUENCE [LARGE SCALE GENOMIC DNA]</scope>
    <source>
        <strain evidence="2 3">DSM 27513</strain>
    </source>
</reference>
<proteinExistence type="predicted"/>
<gene>
    <name evidence="2" type="ORF">JOC31_001439</name>
</gene>
<accession>A0ABS2PMF0</accession>
<feature type="transmembrane region" description="Helical" evidence="1">
    <location>
        <begin position="69"/>
        <end position="91"/>
    </location>
</feature>
<keyword evidence="3" id="KW-1185">Reference proteome</keyword>
<comment type="caution">
    <text evidence="2">The sequence shown here is derived from an EMBL/GenBank/DDBJ whole genome shotgun (WGS) entry which is preliminary data.</text>
</comment>
<feature type="transmembrane region" description="Helical" evidence="1">
    <location>
        <begin position="98"/>
        <end position="118"/>
    </location>
</feature>
<sequence>MIRQIRKFVKKYPEQAFLFLFNTGIFAWLQTTGLMIANKLGVQLQVVQELIPEWLRLLVGNSVSSLQTYFGSGAVSWLVISMVLTVVIRFITGIVKNIILILIILIGLYLVIKNYTILTQLI</sequence>
<evidence type="ECO:0000313" key="2">
    <source>
        <dbReference type="EMBL" id="MBM7636615.1"/>
    </source>
</evidence>
<name>A0ABS2PMF0_9STRE</name>
<dbReference type="RefSeq" id="WP_205017486.1">
    <property type="nucleotide sequence ID" value="NZ_JAFBEI010000029.1"/>
</dbReference>
<keyword evidence="1" id="KW-0472">Membrane</keyword>
<dbReference type="EMBL" id="JAFBEI010000029">
    <property type="protein sequence ID" value="MBM7636615.1"/>
    <property type="molecule type" value="Genomic_DNA"/>
</dbReference>
<feature type="transmembrane region" description="Helical" evidence="1">
    <location>
        <begin position="16"/>
        <end position="37"/>
    </location>
</feature>
<evidence type="ECO:0000313" key="3">
    <source>
        <dbReference type="Proteomes" id="UP000809081"/>
    </source>
</evidence>
<keyword evidence="1" id="KW-0812">Transmembrane</keyword>
<organism evidence="2 3">
    <name type="scientific">Streptococcus saliviloxodontae</name>
    <dbReference type="NCBI Taxonomy" id="1349416"/>
    <lineage>
        <taxon>Bacteria</taxon>
        <taxon>Bacillati</taxon>
        <taxon>Bacillota</taxon>
        <taxon>Bacilli</taxon>
        <taxon>Lactobacillales</taxon>
        <taxon>Streptococcaceae</taxon>
        <taxon>Streptococcus</taxon>
    </lineage>
</organism>
<protein>
    <submittedName>
        <fullName evidence="2">Uncharacterized protein</fullName>
    </submittedName>
</protein>
<evidence type="ECO:0000256" key="1">
    <source>
        <dbReference type="SAM" id="Phobius"/>
    </source>
</evidence>
<dbReference type="Proteomes" id="UP000809081">
    <property type="component" value="Unassembled WGS sequence"/>
</dbReference>